<proteinExistence type="predicted"/>
<protein>
    <recommendedName>
        <fullName evidence="2">Bacteriophage Gp15 protein</fullName>
    </recommendedName>
</protein>
<name>A0A8S5UE51_9CAUD</name>
<accession>A0A8S5UE51</accession>
<evidence type="ECO:0008006" key="2">
    <source>
        <dbReference type="Google" id="ProtNLM"/>
    </source>
</evidence>
<dbReference type="Pfam" id="PF06854">
    <property type="entry name" value="Phage_Gp15"/>
    <property type="match status" value="1"/>
</dbReference>
<dbReference type="EMBL" id="BK016071">
    <property type="protein sequence ID" value="DAF92707.1"/>
    <property type="molecule type" value="Genomic_DNA"/>
</dbReference>
<organism evidence="1">
    <name type="scientific">Siphoviridae sp. ctGQT3</name>
    <dbReference type="NCBI Taxonomy" id="2825412"/>
    <lineage>
        <taxon>Viruses</taxon>
        <taxon>Duplodnaviria</taxon>
        <taxon>Heunggongvirae</taxon>
        <taxon>Uroviricota</taxon>
        <taxon>Caudoviricetes</taxon>
    </lineage>
</organism>
<reference evidence="1" key="1">
    <citation type="journal article" date="2021" name="Proc. Natl. Acad. Sci. U.S.A.">
        <title>A Catalog of Tens of Thousands of Viruses from Human Metagenomes Reveals Hidden Associations with Chronic Diseases.</title>
        <authorList>
            <person name="Tisza M.J."/>
            <person name="Buck C.B."/>
        </authorList>
    </citation>
    <scope>NUCLEOTIDE SEQUENCE</scope>
    <source>
        <strain evidence="1">CtGQT3</strain>
    </source>
</reference>
<evidence type="ECO:0000313" key="1">
    <source>
        <dbReference type="EMBL" id="DAF92707.1"/>
    </source>
</evidence>
<dbReference type="InterPro" id="IPR009660">
    <property type="entry name" value="Phage_A500_Gp15"/>
</dbReference>
<sequence length="182" mass="21651">MIFPEYAEINGKKYKINTSYKVALKCLDVINDSDITDLERALAVVFLLFGFIPENDEDIALLLEKAKIYLECGESKENPEDIKKDMDYRKDWKYIVPSFESDYHIDLSKTDLHFWQFYYLLTGLTDKSMLSRVRDIRNYDLSTVNDEKFKEKMRLAKKEVALDDEEYTEEEQEEINEFESLF</sequence>